<accession>A0ABP6ZPT1</accession>
<dbReference type="PANTHER" id="PTHR12358:SF106">
    <property type="entry name" value="LIPID KINASE YEGS"/>
    <property type="match status" value="1"/>
</dbReference>
<evidence type="ECO:0000256" key="8">
    <source>
        <dbReference type="ARBA" id="ARBA00023264"/>
    </source>
</evidence>
<dbReference type="InterPro" id="IPR050187">
    <property type="entry name" value="Lipid_Phosphate_FormReg"/>
</dbReference>
<keyword evidence="7" id="KW-0594">Phospholipid biosynthesis</keyword>
<evidence type="ECO:0000313" key="10">
    <source>
        <dbReference type="EMBL" id="GAA3612890.1"/>
    </source>
</evidence>
<dbReference type="PANTHER" id="PTHR12358">
    <property type="entry name" value="SPHINGOSINE KINASE"/>
    <property type="match status" value="1"/>
</dbReference>
<evidence type="ECO:0000256" key="7">
    <source>
        <dbReference type="ARBA" id="ARBA00023209"/>
    </source>
</evidence>
<dbReference type="GO" id="GO:0016301">
    <property type="term" value="F:kinase activity"/>
    <property type="evidence" value="ECO:0007669"/>
    <property type="project" value="UniProtKB-KW"/>
</dbReference>
<reference evidence="11" key="1">
    <citation type="journal article" date="2019" name="Int. J. Syst. Evol. Microbiol.">
        <title>The Global Catalogue of Microorganisms (GCM) 10K type strain sequencing project: providing services to taxonomists for standard genome sequencing and annotation.</title>
        <authorList>
            <consortium name="The Broad Institute Genomics Platform"/>
            <consortium name="The Broad Institute Genome Sequencing Center for Infectious Disease"/>
            <person name="Wu L."/>
            <person name="Ma J."/>
        </authorList>
    </citation>
    <scope>NUCLEOTIDE SEQUENCE [LARGE SCALE GENOMIC DNA]</scope>
    <source>
        <strain evidence="11">JCM 16902</strain>
    </source>
</reference>
<evidence type="ECO:0000256" key="4">
    <source>
        <dbReference type="ARBA" id="ARBA00022741"/>
    </source>
</evidence>
<evidence type="ECO:0000256" key="1">
    <source>
        <dbReference type="ARBA" id="ARBA00001946"/>
    </source>
</evidence>
<dbReference type="Pfam" id="PF00781">
    <property type="entry name" value="DAGK_cat"/>
    <property type="match status" value="1"/>
</dbReference>
<keyword evidence="7" id="KW-0443">Lipid metabolism</keyword>
<protein>
    <submittedName>
        <fullName evidence="10">Diacylglycerol kinase</fullName>
    </submittedName>
</protein>
<comment type="cofactor">
    <cofactor evidence="1">
        <name>Mg(2+)</name>
        <dbReference type="ChEBI" id="CHEBI:18420"/>
    </cofactor>
</comment>
<evidence type="ECO:0000313" key="11">
    <source>
        <dbReference type="Proteomes" id="UP001501074"/>
    </source>
</evidence>
<sequence length="304" mass="32261">MTGTVILAVNPVAGAGRGFLAGALTSVLLRRAGLTVHEVAGHDADETRKVLAVALRERPDALVVVGGDGMVNLGLNAVAGTDVPLGVVAAGTGNDIARELGLPVRDIESAAAVVVHHLHRPVVRDAGRVTTSSGDTHWFLGVLAAGLDALVNERANGWKRAPGRARYALATLRELPGFRPPHYRLQLDGEPEERTSMLVTAANCASYGGGMRICPQARPDDGLLDVLTVEPMRAVRLLTIFPRLYRGTHASHRNVAIRRVRHLRIETLPGSPELAAYADGERIGPLPVECEAVPGAIWVLAPEH</sequence>
<keyword evidence="4" id="KW-0547">Nucleotide-binding</keyword>
<dbReference type="EMBL" id="BAAAZO010000004">
    <property type="protein sequence ID" value="GAA3612890.1"/>
    <property type="molecule type" value="Genomic_DNA"/>
</dbReference>
<evidence type="ECO:0000256" key="5">
    <source>
        <dbReference type="ARBA" id="ARBA00022777"/>
    </source>
</evidence>
<dbReference type="RefSeq" id="WP_231481997.1">
    <property type="nucleotide sequence ID" value="NZ_BAAAZO010000004.1"/>
</dbReference>
<organism evidence="10 11">
    <name type="scientific">Kineosporia mesophila</name>
    <dbReference type="NCBI Taxonomy" id="566012"/>
    <lineage>
        <taxon>Bacteria</taxon>
        <taxon>Bacillati</taxon>
        <taxon>Actinomycetota</taxon>
        <taxon>Actinomycetes</taxon>
        <taxon>Kineosporiales</taxon>
        <taxon>Kineosporiaceae</taxon>
        <taxon>Kineosporia</taxon>
    </lineage>
</organism>
<dbReference type="InterPro" id="IPR017438">
    <property type="entry name" value="ATP-NAD_kinase_N"/>
</dbReference>
<evidence type="ECO:0000256" key="6">
    <source>
        <dbReference type="ARBA" id="ARBA00022840"/>
    </source>
</evidence>
<comment type="similarity">
    <text evidence="2">Belongs to the diacylglycerol/lipid kinase family.</text>
</comment>
<keyword evidence="7" id="KW-0444">Lipid biosynthesis</keyword>
<dbReference type="Pfam" id="PF19279">
    <property type="entry name" value="YegS_C"/>
    <property type="match status" value="1"/>
</dbReference>
<proteinExistence type="inferred from homology"/>
<keyword evidence="11" id="KW-1185">Reference proteome</keyword>
<evidence type="ECO:0000259" key="9">
    <source>
        <dbReference type="PROSITE" id="PS50146"/>
    </source>
</evidence>
<name>A0ABP6ZPT1_9ACTN</name>
<evidence type="ECO:0000256" key="2">
    <source>
        <dbReference type="ARBA" id="ARBA00005983"/>
    </source>
</evidence>
<feature type="domain" description="DAGKc" evidence="9">
    <location>
        <begin position="1"/>
        <end position="133"/>
    </location>
</feature>
<dbReference type="Gene3D" id="2.60.200.40">
    <property type="match status" value="1"/>
</dbReference>
<gene>
    <name evidence="10" type="ORF">GCM10022223_31290</name>
</gene>
<dbReference type="InterPro" id="IPR045540">
    <property type="entry name" value="YegS/DAGK_C"/>
</dbReference>
<comment type="caution">
    <text evidence="10">The sequence shown here is derived from an EMBL/GenBank/DDBJ whole genome shotgun (WGS) entry which is preliminary data.</text>
</comment>
<dbReference type="InterPro" id="IPR001206">
    <property type="entry name" value="Diacylglycerol_kinase_cat_dom"/>
</dbReference>
<dbReference type="PROSITE" id="PS50146">
    <property type="entry name" value="DAGK"/>
    <property type="match status" value="1"/>
</dbReference>
<keyword evidence="3" id="KW-0808">Transferase</keyword>
<dbReference type="Proteomes" id="UP001501074">
    <property type="component" value="Unassembled WGS sequence"/>
</dbReference>
<keyword evidence="6" id="KW-0067">ATP-binding</keyword>
<evidence type="ECO:0000256" key="3">
    <source>
        <dbReference type="ARBA" id="ARBA00022679"/>
    </source>
</evidence>
<dbReference type="Gene3D" id="3.40.50.10330">
    <property type="entry name" value="Probable inorganic polyphosphate/atp-NAD kinase, domain 1"/>
    <property type="match status" value="1"/>
</dbReference>
<keyword evidence="8" id="KW-1208">Phospholipid metabolism</keyword>
<dbReference type="InterPro" id="IPR016064">
    <property type="entry name" value="NAD/diacylglycerol_kinase_sf"/>
</dbReference>
<keyword evidence="5 10" id="KW-0418">Kinase</keyword>
<dbReference type="SMART" id="SM00046">
    <property type="entry name" value="DAGKc"/>
    <property type="match status" value="1"/>
</dbReference>
<dbReference type="SUPFAM" id="SSF111331">
    <property type="entry name" value="NAD kinase/diacylglycerol kinase-like"/>
    <property type="match status" value="1"/>
</dbReference>